<feature type="compositionally biased region" description="Acidic residues" evidence="21">
    <location>
        <begin position="926"/>
        <end position="935"/>
    </location>
</feature>
<keyword evidence="9 20" id="KW-0812">Transmembrane</keyword>
<feature type="compositionally biased region" description="Acidic residues" evidence="21">
    <location>
        <begin position="113"/>
        <end position="122"/>
    </location>
</feature>
<dbReference type="GO" id="GO:0034045">
    <property type="term" value="C:phagophore assembly site membrane"/>
    <property type="evidence" value="ECO:0007669"/>
    <property type="project" value="UniProtKB-SubCell"/>
</dbReference>
<dbReference type="GO" id="GO:0034727">
    <property type="term" value="P:piecemeal microautophagy of the nucleus"/>
    <property type="evidence" value="ECO:0007669"/>
    <property type="project" value="TreeGrafter"/>
</dbReference>
<organism evidence="22 23">
    <name type="scientific">Scheffersomyces spartinae</name>
    <dbReference type="NCBI Taxonomy" id="45513"/>
    <lineage>
        <taxon>Eukaryota</taxon>
        <taxon>Fungi</taxon>
        <taxon>Dikarya</taxon>
        <taxon>Ascomycota</taxon>
        <taxon>Saccharomycotina</taxon>
        <taxon>Pichiomycetes</taxon>
        <taxon>Debaryomycetaceae</taxon>
        <taxon>Scheffersomyces</taxon>
    </lineage>
</organism>
<feature type="compositionally biased region" description="Basic and acidic residues" evidence="21">
    <location>
        <begin position="103"/>
        <end position="112"/>
    </location>
</feature>
<feature type="transmembrane region" description="Helical" evidence="20">
    <location>
        <begin position="728"/>
        <end position="748"/>
    </location>
</feature>
<name>A0A9P7V956_9ASCO</name>
<comment type="catalytic activity">
    <reaction evidence="17">
        <text>a 1,2-diacyl-sn-glycero-3-phosphoethanolamine(in) = a 1,2-diacyl-sn-glycero-3-phosphoethanolamine(out)</text>
        <dbReference type="Rhea" id="RHEA:38895"/>
        <dbReference type="ChEBI" id="CHEBI:64612"/>
    </reaction>
</comment>
<dbReference type="GO" id="GO:0061709">
    <property type="term" value="P:reticulophagy"/>
    <property type="evidence" value="ECO:0007669"/>
    <property type="project" value="TreeGrafter"/>
</dbReference>
<keyword evidence="13 20" id="KW-0445">Lipid transport</keyword>
<evidence type="ECO:0000256" key="17">
    <source>
        <dbReference type="ARBA" id="ARBA00024615"/>
    </source>
</evidence>
<evidence type="ECO:0000256" key="4">
    <source>
        <dbReference type="ARBA" id="ARBA00004653"/>
    </source>
</evidence>
<dbReference type="GO" id="GO:0005789">
    <property type="term" value="C:endoplasmic reticulum membrane"/>
    <property type="evidence" value="ECO:0007669"/>
    <property type="project" value="UniProtKB-SubCell"/>
</dbReference>
<dbReference type="Pfam" id="PF04109">
    <property type="entry name" value="ATG9"/>
    <property type="match status" value="1"/>
</dbReference>
<dbReference type="Proteomes" id="UP000790833">
    <property type="component" value="Unassembled WGS sequence"/>
</dbReference>
<dbReference type="GO" id="GO:0006869">
    <property type="term" value="P:lipid transport"/>
    <property type="evidence" value="ECO:0007669"/>
    <property type="project" value="UniProtKB-KW"/>
</dbReference>
<keyword evidence="12" id="KW-0333">Golgi apparatus</keyword>
<evidence type="ECO:0000256" key="14">
    <source>
        <dbReference type="ARBA" id="ARBA00023136"/>
    </source>
</evidence>
<dbReference type="EMBL" id="JAHMUF010000011">
    <property type="protein sequence ID" value="KAG7193504.1"/>
    <property type="molecule type" value="Genomic_DNA"/>
</dbReference>
<dbReference type="GO" id="GO:0030659">
    <property type="term" value="C:cytoplasmic vesicle membrane"/>
    <property type="evidence" value="ECO:0007669"/>
    <property type="project" value="UniProtKB-SubCell"/>
</dbReference>
<dbReference type="GO" id="GO:0000139">
    <property type="term" value="C:Golgi membrane"/>
    <property type="evidence" value="ECO:0007669"/>
    <property type="project" value="UniProtKB-SubCell"/>
</dbReference>
<evidence type="ECO:0000256" key="10">
    <source>
        <dbReference type="ARBA" id="ARBA00022989"/>
    </source>
</evidence>
<evidence type="ECO:0000256" key="5">
    <source>
        <dbReference type="ARBA" id="ARBA00006185"/>
    </source>
</evidence>
<dbReference type="OrthoDB" id="2020634at2759"/>
<comment type="catalytic activity">
    <reaction evidence="19">
        <text>a 1,2-diacyl-sn-glycero-3-phosphocholine(in) = a 1,2-diacyl-sn-glycero-3-phosphocholine(out)</text>
        <dbReference type="Rhea" id="RHEA:38571"/>
        <dbReference type="ChEBI" id="CHEBI:57643"/>
    </reaction>
</comment>
<sequence length="961" mass="110227">MSQSPPSNTENDTFLSRVFGLNSVYNQVQNFPYYDPDTFGDSQMSPNHSNIIREASPIRNQDPFAAQEAGPDIESLLLLGHLEEDDPSRLKLPKPTFVAPPNNEDHGRRWIDSEPDDLDNSSDESGVPDDAVLLPHNLIRLQNLGGAPPSAENGRAEASESSRPPTAFKIKIKEPALPLFHKRNPPNDLEQGLNSENPDTQRIYFGRGRGGGRGRVLVIPPRERALYLWANITNMDDFLVDLYYYFLGKGLVNIILSRVIDLLILMFVLSLTTFLTWGIDYSSITGFATNGGGSDVSHSPGATAGIIRSVTLKDIVIQNWFHDMVPASIKVALFGFSVYLVLRFVQLFFDYRFKLKEIRNFYQFLLGIDDEQELMTISWTTIVERLILLKDYNSLTSFAGHNFNERGGNFNNNDLSSKVRLNAHDIANRIMRKENYMIAMINKDILDMCPIDFPPAMRKYLNNTNVLTKTLEWNLKLCINNFAFNQHGQIQPRILKDYNRNQLASELSSRFKMAAIISLILSPFITVYFVLLYFFKYFNEYKTNPINLSNLRQFTPYSEWKLREFNELHHFFIKRLRLSMGPSMTYINQFPKSYLVLNVMYLINFISGSLLAVLVITGIFVDDEGHSFWSFELTSGRSALFYISILGTVWAVTNTQTANVTAASSFANVTYNNTANEMEARQGDSPMVYDPEAQLRYVSQFTHYLPKKWLGKLHTVQVRNEYCSLFSLQIYIIFMEILSVILTPWILWFKISQCLGSIVDFFREYSVHVDGLGYVCYFAMFNFEEKDKNIMYEQKKKRKNRKQAKQQTKQQQQRKQKRKLRQSDDINRDDFSESSDDPNDSDMNYYQDDKMIKSYMHFLESYGTSKPGNATTTNVIPTKNTTPSTTTKNNQPFTSKSQGAAPVRRPYATIDDDAMTSSMYNFDEGFPPDEDDDDTGTGPHRKGKSGVLGMINQFYKNDYRT</sequence>
<feature type="region of interest" description="Disordered" evidence="21">
    <location>
        <begin position="143"/>
        <end position="167"/>
    </location>
</feature>
<evidence type="ECO:0000256" key="2">
    <source>
        <dbReference type="ARBA" id="ARBA00004477"/>
    </source>
</evidence>
<evidence type="ECO:0000256" key="12">
    <source>
        <dbReference type="ARBA" id="ARBA00023034"/>
    </source>
</evidence>
<comment type="caution">
    <text evidence="20">Lacks conserved residue(s) required for the propagation of feature annotation.</text>
</comment>
<feature type="region of interest" description="Disordered" evidence="21">
    <location>
        <begin position="87"/>
        <end position="130"/>
    </location>
</feature>
<keyword evidence="10 20" id="KW-1133">Transmembrane helix</keyword>
<dbReference type="PANTHER" id="PTHR13038">
    <property type="entry name" value="APG9 AUTOPHAGY 9"/>
    <property type="match status" value="1"/>
</dbReference>
<keyword evidence="11 20" id="KW-0072">Autophagy</keyword>
<evidence type="ECO:0000256" key="8">
    <source>
        <dbReference type="ARBA" id="ARBA00022553"/>
    </source>
</evidence>
<accession>A0A9P7V956</accession>
<dbReference type="InterPro" id="IPR007241">
    <property type="entry name" value="Autophagy-rel_prot_9"/>
</dbReference>
<comment type="catalytic activity">
    <reaction evidence="18">
        <text>a 1,2-diacyl-sn-glycero-3-phospho-(1D-myo-inositol-3-phosphate)(in) = a 1,2-diacyl-sn-glycero-3-phospho-(1D-myo-inositol-3-phosphate)(out)</text>
        <dbReference type="Rhea" id="RHEA:67920"/>
        <dbReference type="ChEBI" id="CHEBI:58088"/>
    </reaction>
</comment>
<proteinExistence type="inferred from homology"/>
<feature type="region of interest" description="Disordered" evidence="21">
    <location>
        <begin position="794"/>
        <end position="845"/>
    </location>
</feature>
<dbReference type="GO" id="GO:0034497">
    <property type="term" value="P:protein localization to phagophore assembly site"/>
    <property type="evidence" value="ECO:0007669"/>
    <property type="project" value="TreeGrafter"/>
</dbReference>
<feature type="compositionally biased region" description="Basic and acidic residues" evidence="21">
    <location>
        <begin position="821"/>
        <end position="831"/>
    </location>
</feature>
<dbReference type="GO" id="GO:0000422">
    <property type="term" value="P:autophagy of mitochondrion"/>
    <property type="evidence" value="ECO:0007669"/>
    <property type="project" value="TreeGrafter"/>
</dbReference>
<feature type="region of interest" description="Disordered" evidence="21">
    <location>
        <begin position="866"/>
        <end position="901"/>
    </location>
</feature>
<feature type="transmembrane region" description="Helical" evidence="20">
    <location>
        <begin position="599"/>
        <end position="621"/>
    </location>
</feature>
<keyword evidence="7 20" id="KW-0813">Transport</keyword>
<comment type="caution">
    <text evidence="22">The sequence shown here is derived from an EMBL/GenBank/DDBJ whole genome shotgun (WGS) entry which is preliminary data.</text>
</comment>
<evidence type="ECO:0000256" key="18">
    <source>
        <dbReference type="ARBA" id="ARBA00024621"/>
    </source>
</evidence>
<keyword evidence="23" id="KW-1185">Reference proteome</keyword>
<protein>
    <recommendedName>
        <fullName evidence="6 20">Autophagy-related protein 9</fullName>
    </recommendedName>
</protein>
<evidence type="ECO:0000256" key="11">
    <source>
        <dbReference type="ARBA" id="ARBA00023006"/>
    </source>
</evidence>
<evidence type="ECO:0000256" key="15">
    <source>
        <dbReference type="ARBA" id="ARBA00023329"/>
    </source>
</evidence>
<feature type="region of interest" description="Disordered" evidence="21">
    <location>
        <begin position="179"/>
        <end position="200"/>
    </location>
</feature>
<evidence type="ECO:0000256" key="21">
    <source>
        <dbReference type="SAM" id="MobiDB-lite"/>
    </source>
</evidence>
<feature type="compositionally biased region" description="Basic residues" evidence="21">
    <location>
        <begin position="795"/>
        <end position="804"/>
    </location>
</feature>
<evidence type="ECO:0000256" key="1">
    <source>
        <dbReference type="ARBA" id="ARBA00004439"/>
    </source>
</evidence>
<evidence type="ECO:0000256" key="7">
    <source>
        <dbReference type="ARBA" id="ARBA00022448"/>
    </source>
</evidence>
<evidence type="ECO:0000313" key="22">
    <source>
        <dbReference type="EMBL" id="KAG7193504.1"/>
    </source>
</evidence>
<keyword evidence="8" id="KW-0597">Phosphoprotein</keyword>
<comment type="subcellular location">
    <subcellularLocation>
        <location evidence="1">Cytoplasmic vesicle membrane</location>
        <topology evidence="1">Multi-pass membrane protein</topology>
    </subcellularLocation>
    <subcellularLocation>
        <location evidence="2">Endoplasmic reticulum membrane</location>
        <topology evidence="2">Multi-pass membrane protein</topology>
    </subcellularLocation>
    <subcellularLocation>
        <location evidence="4">Golgi apparatus membrane</location>
        <topology evidence="4">Multi-pass membrane protein</topology>
    </subcellularLocation>
    <subcellularLocation>
        <location evidence="3 20">Preautophagosomal structure membrane</location>
        <topology evidence="3 20">Multi-pass membrane protein</topology>
    </subcellularLocation>
</comment>
<keyword evidence="14 20" id="KW-0472">Membrane</keyword>
<evidence type="ECO:0000256" key="9">
    <source>
        <dbReference type="ARBA" id="ARBA00022692"/>
    </source>
</evidence>
<keyword evidence="15" id="KW-0968">Cytoplasmic vesicle</keyword>
<evidence type="ECO:0000256" key="20">
    <source>
        <dbReference type="RuleBase" id="RU364027"/>
    </source>
</evidence>
<dbReference type="RefSeq" id="XP_043049052.1">
    <property type="nucleotide sequence ID" value="XM_043191409.1"/>
</dbReference>
<reference evidence="22" key="1">
    <citation type="submission" date="2021-03" db="EMBL/GenBank/DDBJ databases">
        <authorList>
            <person name="Palmer J.M."/>
        </authorList>
    </citation>
    <scope>NUCLEOTIDE SEQUENCE</scope>
    <source>
        <strain evidence="22">ARV_011</strain>
    </source>
</reference>
<feature type="transmembrane region" description="Helical" evidence="20">
    <location>
        <begin position="513"/>
        <end position="535"/>
    </location>
</feature>
<dbReference type="AlphaFoldDB" id="A0A9P7V956"/>
<evidence type="ECO:0000256" key="3">
    <source>
        <dbReference type="ARBA" id="ARBA00004511"/>
    </source>
</evidence>
<feature type="region of interest" description="Disordered" evidence="21">
    <location>
        <begin position="920"/>
        <end position="949"/>
    </location>
</feature>
<evidence type="ECO:0000313" key="23">
    <source>
        <dbReference type="Proteomes" id="UP000790833"/>
    </source>
</evidence>
<gene>
    <name evidence="22" type="primary">ATG9</name>
    <name evidence="22" type="ORF">KQ657_000571</name>
</gene>
<feature type="compositionally biased region" description="Low complexity" evidence="21">
    <location>
        <begin position="871"/>
        <end position="890"/>
    </location>
</feature>
<evidence type="ECO:0000256" key="6">
    <source>
        <dbReference type="ARBA" id="ARBA00018074"/>
    </source>
</evidence>
<comment type="function">
    <text evidence="20">Phospholipid scramblase involved in autophagy. Cycles between the preautophagosomal structure/phagophore assembly site (PAS) and the cytoplasmic vesicle pool and supplies membrane for the growing autophagosome. Lipid scramblase activity plays a key role in preautophagosomal structure/phagophore assembly by distributing the phospholipids that arrive through ATG2 from the cytoplasmic to the luminal leaflet of the bilayer, thereby driving autophagosomal membrane expansion.</text>
</comment>
<dbReference type="PANTHER" id="PTHR13038:SF10">
    <property type="entry name" value="AUTOPHAGY-RELATED PROTEIN 9"/>
    <property type="match status" value="1"/>
</dbReference>
<comment type="similarity">
    <text evidence="5 20">Belongs to the ATG9 family.</text>
</comment>
<evidence type="ECO:0000256" key="13">
    <source>
        <dbReference type="ARBA" id="ARBA00023055"/>
    </source>
</evidence>
<dbReference type="GO" id="GO:0005776">
    <property type="term" value="C:autophagosome"/>
    <property type="evidence" value="ECO:0007669"/>
    <property type="project" value="TreeGrafter"/>
</dbReference>
<evidence type="ECO:0000256" key="16">
    <source>
        <dbReference type="ARBA" id="ARBA00024479"/>
    </source>
</evidence>
<evidence type="ECO:0000256" key="19">
    <source>
        <dbReference type="ARBA" id="ARBA00024631"/>
    </source>
</evidence>
<dbReference type="GeneID" id="66113945"/>
<comment type="catalytic activity">
    <reaction evidence="16">
        <text>a 1,2-diacyl-sn-glycero-3-phospho-L-serine(in) = a 1,2-diacyl-sn-glycero-3-phospho-L-serine(out)</text>
        <dbReference type="Rhea" id="RHEA:38663"/>
        <dbReference type="ChEBI" id="CHEBI:57262"/>
    </reaction>
</comment>